<dbReference type="PANTHER" id="PTHR43537">
    <property type="entry name" value="TRANSCRIPTIONAL REGULATOR, GNTR FAMILY"/>
    <property type="match status" value="1"/>
</dbReference>
<dbReference type="EMBL" id="FOIM01000038">
    <property type="protein sequence ID" value="SEU15652.1"/>
    <property type="molecule type" value="Genomic_DNA"/>
</dbReference>
<dbReference type="Pfam" id="PF00392">
    <property type="entry name" value="GntR"/>
    <property type="match status" value="1"/>
</dbReference>
<dbReference type="STRING" id="460384.SAMN05216313_13826"/>
<dbReference type="PANTHER" id="PTHR43537:SF5">
    <property type="entry name" value="UXU OPERON TRANSCRIPTIONAL REGULATOR"/>
    <property type="match status" value="1"/>
</dbReference>
<dbReference type="Proteomes" id="UP000198508">
    <property type="component" value="Unassembled WGS sequence"/>
</dbReference>
<proteinExistence type="predicted"/>
<dbReference type="InterPro" id="IPR008920">
    <property type="entry name" value="TF_FadR/GntR_C"/>
</dbReference>
<dbReference type="SUPFAM" id="SSF48008">
    <property type="entry name" value="GntR ligand-binding domain-like"/>
    <property type="match status" value="1"/>
</dbReference>
<keyword evidence="2 5" id="KW-0238">DNA-binding</keyword>
<dbReference type="PROSITE" id="PS50949">
    <property type="entry name" value="HTH_GNTR"/>
    <property type="match status" value="1"/>
</dbReference>
<gene>
    <name evidence="5" type="ORF">SAMN05216313_13826</name>
</gene>
<sequence length="227" mass="26611">MDTGLSVDEIYQILEGEIVSLEIKPGEMLSENTLCKRFSISRTPVRSALQRLEQNRFVQIIPHKGTIVTPINLHIANQLIYQRVAVESMVFRDFVKVCTPPEAEQARYRLRMLEEAGAKRHEPGPFDINDFLHRDLAMHEIWFRSTDKMYLWEQLIKPDADYSRFIRLDIVGARNVPDVLENHQEMMQIIDTKNLDAIEPLMMQHLYGGIRRLGGKIFSDEYREYFE</sequence>
<evidence type="ECO:0000256" key="3">
    <source>
        <dbReference type="ARBA" id="ARBA00023163"/>
    </source>
</evidence>
<name>A0A1I0JX64_9FIRM</name>
<dbReference type="SMART" id="SM00345">
    <property type="entry name" value="HTH_GNTR"/>
    <property type="match status" value="1"/>
</dbReference>
<dbReference type="RefSeq" id="WP_092370305.1">
    <property type="nucleotide sequence ID" value="NZ_CABJCG010000008.1"/>
</dbReference>
<evidence type="ECO:0000313" key="6">
    <source>
        <dbReference type="Proteomes" id="UP000198508"/>
    </source>
</evidence>
<keyword evidence="6" id="KW-1185">Reference proteome</keyword>
<keyword evidence="3" id="KW-0804">Transcription</keyword>
<dbReference type="GO" id="GO:0003677">
    <property type="term" value="F:DNA binding"/>
    <property type="evidence" value="ECO:0007669"/>
    <property type="project" value="UniProtKB-KW"/>
</dbReference>
<dbReference type="InterPro" id="IPR036388">
    <property type="entry name" value="WH-like_DNA-bd_sf"/>
</dbReference>
<dbReference type="InterPro" id="IPR000524">
    <property type="entry name" value="Tscrpt_reg_HTH_GntR"/>
</dbReference>
<dbReference type="AlphaFoldDB" id="A0A1I0JX64"/>
<protein>
    <submittedName>
        <fullName evidence="5">DNA-binding transcriptional regulator, GntR family</fullName>
    </submittedName>
</protein>
<evidence type="ECO:0000259" key="4">
    <source>
        <dbReference type="PROSITE" id="PS50949"/>
    </source>
</evidence>
<keyword evidence="1" id="KW-0805">Transcription regulation</keyword>
<dbReference type="InterPro" id="IPR036390">
    <property type="entry name" value="WH_DNA-bd_sf"/>
</dbReference>
<evidence type="ECO:0000256" key="2">
    <source>
        <dbReference type="ARBA" id="ARBA00023125"/>
    </source>
</evidence>
<dbReference type="InterPro" id="IPR011711">
    <property type="entry name" value="GntR_C"/>
</dbReference>
<dbReference type="GO" id="GO:0003700">
    <property type="term" value="F:DNA-binding transcription factor activity"/>
    <property type="evidence" value="ECO:0007669"/>
    <property type="project" value="InterPro"/>
</dbReference>
<dbReference type="Gene3D" id="1.20.120.530">
    <property type="entry name" value="GntR ligand-binding domain-like"/>
    <property type="match status" value="1"/>
</dbReference>
<accession>A0A1I0JX64</accession>
<evidence type="ECO:0000256" key="1">
    <source>
        <dbReference type="ARBA" id="ARBA00023015"/>
    </source>
</evidence>
<dbReference type="Pfam" id="PF07729">
    <property type="entry name" value="FCD"/>
    <property type="match status" value="1"/>
</dbReference>
<dbReference type="Gene3D" id="1.10.10.10">
    <property type="entry name" value="Winged helix-like DNA-binding domain superfamily/Winged helix DNA-binding domain"/>
    <property type="match status" value="1"/>
</dbReference>
<dbReference type="GeneID" id="93278728"/>
<organism evidence="5 6">
    <name type="scientific">Enterocloster lavalensis</name>
    <dbReference type="NCBI Taxonomy" id="460384"/>
    <lineage>
        <taxon>Bacteria</taxon>
        <taxon>Bacillati</taxon>
        <taxon>Bacillota</taxon>
        <taxon>Clostridia</taxon>
        <taxon>Lachnospirales</taxon>
        <taxon>Lachnospiraceae</taxon>
        <taxon>Enterocloster</taxon>
    </lineage>
</organism>
<dbReference type="SUPFAM" id="SSF46785">
    <property type="entry name" value="Winged helix' DNA-binding domain"/>
    <property type="match status" value="1"/>
</dbReference>
<reference evidence="6" key="1">
    <citation type="submission" date="2016-10" db="EMBL/GenBank/DDBJ databases">
        <authorList>
            <person name="Varghese N."/>
            <person name="Submissions S."/>
        </authorList>
    </citation>
    <scope>NUCLEOTIDE SEQUENCE [LARGE SCALE GENOMIC DNA]</scope>
    <source>
        <strain evidence="6">NLAE-zl-G277</strain>
    </source>
</reference>
<feature type="domain" description="HTH gntR-type" evidence="4">
    <location>
        <begin position="4"/>
        <end position="71"/>
    </location>
</feature>
<dbReference type="CDD" id="cd07377">
    <property type="entry name" value="WHTH_GntR"/>
    <property type="match status" value="1"/>
</dbReference>
<evidence type="ECO:0000313" key="5">
    <source>
        <dbReference type="EMBL" id="SEU15652.1"/>
    </source>
</evidence>